<dbReference type="Gene3D" id="1.50.10.20">
    <property type="match status" value="1"/>
</dbReference>
<reference evidence="1" key="1">
    <citation type="submission" date="2023-05" db="EMBL/GenBank/DDBJ databases">
        <title>Comparative genomics of Bacillaceae isolates and their secondary metabolite potential.</title>
        <authorList>
            <person name="Song L."/>
            <person name="Nielsen L.J."/>
            <person name="Mohite O."/>
            <person name="Xu X."/>
            <person name="Weber T."/>
            <person name="Kovacs A.T."/>
        </authorList>
    </citation>
    <scope>NUCLEOTIDE SEQUENCE</scope>
    <source>
        <strain evidence="1">B2_4</strain>
    </source>
</reference>
<name>A0AA95I7V7_9BACL</name>
<evidence type="ECO:0000313" key="2">
    <source>
        <dbReference type="Proteomes" id="UP001177943"/>
    </source>
</evidence>
<dbReference type="InterPro" id="IPR008930">
    <property type="entry name" value="Terpenoid_cyclase/PrenylTrfase"/>
</dbReference>
<protein>
    <submittedName>
        <fullName evidence="1">Uncharacterized protein</fullName>
    </submittedName>
</protein>
<dbReference type="SUPFAM" id="SSF48239">
    <property type="entry name" value="Terpenoid cyclases/Protein prenyltransferases"/>
    <property type="match status" value="1"/>
</dbReference>
<gene>
    <name evidence="1" type="ORF">QNH46_09505</name>
</gene>
<sequence length="298" mass="33735">MSRRLNGGETVELARSFIYNSARLLDRMRFAYHFEHGSKQKVIQALKSYQNEDGGFGHALEPDMRCPDSQPVTTEMALSLIDEMDGWDSELLPPLLSYLQELTLPGGGLPRATTAVNRYGHAPWWETERDGIPSLNPTGKIIGLLLKSPFREPLLKKEWFQTNISFIWSSLENGPPGDYHEGEQWSVFLANAPDADRAARYYGVLDEWLGSPGVIERDPLAEGYVQKVLDYAPTPASYAYRFVTSDEVNLHLEELLRQQQSDGGWPISWPAVSTASEQEWRGYVTINHLMTLRAYGRL</sequence>
<accession>A0AA95I7V7</accession>
<dbReference type="RefSeq" id="WP_283927877.1">
    <property type="nucleotide sequence ID" value="NZ_CP126084.1"/>
</dbReference>
<dbReference type="Proteomes" id="UP001177943">
    <property type="component" value="Chromosome"/>
</dbReference>
<dbReference type="AlphaFoldDB" id="A0AA95I7V7"/>
<dbReference type="EMBL" id="CP126084">
    <property type="protein sequence ID" value="WHX50851.1"/>
    <property type="molecule type" value="Genomic_DNA"/>
</dbReference>
<dbReference type="KEGG" id="pwn:QNH46_09505"/>
<organism evidence="1 2">
    <name type="scientific">Paenibacillus woosongensis</name>
    <dbReference type="NCBI Taxonomy" id="307580"/>
    <lineage>
        <taxon>Bacteria</taxon>
        <taxon>Bacillati</taxon>
        <taxon>Bacillota</taxon>
        <taxon>Bacilli</taxon>
        <taxon>Bacillales</taxon>
        <taxon>Paenibacillaceae</taxon>
        <taxon>Paenibacillus</taxon>
    </lineage>
</organism>
<proteinExistence type="predicted"/>
<evidence type="ECO:0000313" key="1">
    <source>
        <dbReference type="EMBL" id="WHX50851.1"/>
    </source>
</evidence>